<dbReference type="STRING" id="1915400.FM21_34910"/>
<sequence length="149" mass="16547">MQQALQDSYVDSRINSRQWDSHGVNLIPALWPALRDRLSRDRKSSGNSNLGLGHYIDVALRQAHLDTDHLIGLHDALNAERMGELPRGRKTTLSLSPQARAAAEEVIELLEAADFARKGKDVMSALVLNFLRALEKEGPLPKPELPPLI</sequence>
<dbReference type="Proteomes" id="UP000029095">
    <property type="component" value="Unassembled WGS sequence"/>
</dbReference>
<reference evidence="1 2" key="1">
    <citation type="submission" date="2014-05" db="EMBL/GenBank/DDBJ databases">
        <title>Complete genome sequence of the Streptomyces mutabilis TRM45540.</title>
        <authorList>
            <person name="Luo X."/>
            <person name="Zhang L."/>
        </authorList>
    </citation>
    <scope>NUCLEOTIDE SEQUENCE [LARGE SCALE GENOMIC DNA]</scope>
    <source>
        <strain evidence="1 2">TRM45540</strain>
    </source>
</reference>
<accession>A0A086MRD9</accession>
<organism evidence="1 2">
    <name type="scientific">Streptomyces mutabilis</name>
    <dbReference type="NCBI Taxonomy" id="67332"/>
    <lineage>
        <taxon>Bacteria</taxon>
        <taxon>Bacillati</taxon>
        <taxon>Actinomycetota</taxon>
        <taxon>Actinomycetes</taxon>
        <taxon>Kitasatosporales</taxon>
        <taxon>Streptomycetaceae</taxon>
        <taxon>Streptomyces</taxon>
    </lineage>
</organism>
<dbReference type="AlphaFoldDB" id="A0A086MRD9"/>
<keyword evidence="2" id="KW-1185">Reference proteome</keyword>
<comment type="caution">
    <text evidence="1">The sequence shown here is derived from an EMBL/GenBank/DDBJ whole genome shotgun (WGS) entry which is preliminary data.</text>
</comment>
<dbReference type="HOGENOM" id="CLU_1748654_0_0_11"/>
<evidence type="ECO:0000313" key="2">
    <source>
        <dbReference type="Proteomes" id="UP000029095"/>
    </source>
</evidence>
<dbReference type="RefSeq" id="WP_043385942.1">
    <property type="nucleotide sequence ID" value="NZ_KN039950.1"/>
</dbReference>
<name>A0A086MRD9_9ACTN</name>
<gene>
    <name evidence="1" type="ORF">FM21_34910</name>
</gene>
<protein>
    <submittedName>
        <fullName evidence="1">Uncharacterized protein</fullName>
    </submittedName>
</protein>
<proteinExistence type="predicted"/>
<dbReference type="EMBL" id="JNFQ01000007">
    <property type="protein sequence ID" value="KFG71457.1"/>
    <property type="molecule type" value="Genomic_DNA"/>
</dbReference>
<evidence type="ECO:0000313" key="1">
    <source>
        <dbReference type="EMBL" id="KFG71457.1"/>
    </source>
</evidence>